<evidence type="ECO:0000313" key="1">
    <source>
        <dbReference type="EMBL" id="KAI3799047.1"/>
    </source>
</evidence>
<evidence type="ECO:0000313" key="2">
    <source>
        <dbReference type="Proteomes" id="UP001056120"/>
    </source>
</evidence>
<sequence length="313" mass="35590">MHISFRYVCLLCHKKTRSKHGSSRSTEEIKRNSSEVKKSQEIKIKAALQLASEYGSLVEPQKIDVSDTNDVENTGLERSRSLARLEAQKEFLKATSLAADTTFESEDSIHDLNEAFSKFLTMYPTYKSSEKIDQLRATEYAHLGDNDSKVCLDYCGFGLFSYLQVVQYWESCSITLSEITTNLRIHALYGGMETCTVEHDIKTRIMDYLKVPKNEYALVFTVSRVFPRQLSDSIDRLSQFSGTGDDENVPETHTGIQLPRLEGFVRAEAVTASLGFLTNFEDVYKLWVFVLKFLHPSFVREYGISTVGEDEES</sequence>
<reference evidence="1 2" key="2">
    <citation type="journal article" date="2022" name="Mol. Ecol. Resour.">
        <title>The genomes of chicory, endive, great burdock and yacon provide insights into Asteraceae paleo-polyploidization history and plant inulin production.</title>
        <authorList>
            <person name="Fan W."/>
            <person name="Wang S."/>
            <person name="Wang H."/>
            <person name="Wang A."/>
            <person name="Jiang F."/>
            <person name="Liu H."/>
            <person name="Zhao H."/>
            <person name="Xu D."/>
            <person name="Zhang Y."/>
        </authorList>
    </citation>
    <scope>NUCLEOTIDE SEQUENCE [LARGE SCALE GENOMIC DNA]</scope>
    <source>
        <strain evidence="2">cv. Yunnan</strain>
        <tissue evidence="1">Leaves</tissue>
    </source>
</reference>
<comment type="caution">
    <text evidence="1">The sequence shown here is derived from an EMBL/GenBank/DDBJ whole genome shotgun (WGS) entry which is preliminary data.</text>
</comment>
<name>A0ACB9HW40_9ASTR</name>
<dbReference type="Proteomes" id="UP001056120">
    <property type="component" value="Linkage Group LG11"/>
</dbReference>
<reference evidence="2" key="1">
    <citation type="journal article" date="2022" name="Mol. Ecol. Resour.">
        <title>The genomes of chicory, endive, great burdock and yacon provide insights into Asteraceae palaeo-polyploidization history and plant inulin production.</title>
        <authorList>
            <person name="Fan W."/>
            <person name="Wang S."/>
            <person name="Wang H."/>
            <person name="Wang A."/>
            <person name="Jiang F."/>
            <person name="Liu H."/>
            <person name="Zhao H."/>
            <person name="Xu D."/>
            <person name="Zhang Y."/>
        </authorList>
    </citation>
    <scope>NUCLEOTIDE SEQUENCE [LARGE SCALE GENOMIC DNA]</scope>
    <source>
        <strain evidence="2">cv. Yunnan</strain>
    </source>
</reference>
<dbReference type="EMBL" id="CM042028">
    <property type="protein sequence ID" value="KAI3799047.1"/>
    <property type="molecule type" value="Genomic_DNA"/>
</dbReference>
<gene>
    <name evidence="1" type="ORF">L1987_34335</name>
</gene>
<accession>A0ACB9HW40</accession>
<organism evidence="1 2">
    <name type="scientific">Smallanthus sonchifolius</name>
    <dbReference type="NCBI Taxonomy" id="185202"/>
    <lineage>
        <taxon>Eukaryota</taxon>
        <taxon>Viridiplantae</taxon>
        <taxon>Streptophyta</taxon>
        <taxon>Embryophyta</taxon>
        <taxon>Tracheophyta</taxon>
        <taxon>Spermatophyta</taxon>
        <taxon>Magnoliopsida</taxon>
        <taxon>eudicotyledons</taxon>
        <taxon>Gunneridae</taxon>
        <taxon>Pentapetalae</taxon>
        <taxon>asterids</taxon>
        <taxon>campanulids</taxon>
        <taxon>Asterales</taxon>
        <taxon>Asteraceae</taxon>
        <taxon>Asteroideae</taxon>
        <taxon>Heliantheae alliance</taxon>
        <taxon>Millerieae</taxon>
        <taxon>Smallanthus</taxon>
    </lineage>
</organism>
<proteinExistence type="predicted"/>
<keyword evidence="2" id="KW-1185">Reference proteome</keyword>
<protein>
    <submittedName>
        <fullName evidence="1">Uncharacterized protein</fullName>
    </submittedName>
</protein>